<reference evidence="1" key="2">
    <citation type="journal article" date="2015" name="Fish Shellfish Immunol.">
        <title>Early steps in the European eel (Anguilla anguilla)-Vibrio vulnificus interaction in the gills: Role of the RtxA13 toxin.</title>
        <authorList>
            <person name="Callol A."/>
            <person name="Pajuelo D."/>
            <person name="Ebbesson L."/>
            <person name="Teles M."/>
            <person name="MacKenzie S."/>
            <person name="Amaro C."/>
        </authorList>
    </citation>
    <scope>NUCLEOTIDE SEQUENCE</scope>
</reference>
<protein>
    <submittedName>
        <fullName evidence="1">Uncharacterized protein</fullName>
    </submittedName>
</protein>
<accession>A0A0E9QHT3</accession>
<evidence type="ECO:0000313" key="1">
    <source>
        <dbReference type="EMBL" id="JAH16329.1"/>
    </source>
</evidence>
<reference evidence="1" key="1">
    <citation type="submission" date="2014-11" db="EMBL/GenBank/DDBJ databases">
        <authorList>
            <person name="Amaro Gonzalez C."/>
        </authorList>
    </citation>
    <scope>NUCLEOTIDE SEQUENCE</scope>
</reference>
<sequence length="29" mass="3237">MQRKGSVVTLRSQSSYVVCCCAVCDWLTL</sequence>
<organism evidence="1">
    <name type="scientific">Anguilla anguilla</name>
    <name type="common">European freshwater eel</name>
    <name type="synonym">Muraena anguilla</name>
    <dbReference type="NCBI Taxonomy" id="7936"/>
    <lineage>
        <taxon>Eukaryota</taxon>
        <taxon>Metazoa</taxon>
        <taxon>Chordata</taxon>
        <taxon>Craniata</taxon>
        <taxon>Vertebrata</taxon>
        <taxon>Euteleostomi</taxon>
        <taxon>Actinopterygii</taxon>
        <taxon>Neopterygii</taxon>
        <taxon>Teleostei</taxon>
        <taxon>Anguilliformes</taxon>
        <taxon>Anguillidae</taxon>
        <taxon>Anguilla</taxon>
    </lineage>
</organism>
<dbReference type="AlphaFoldDB" id="A0A0E9QHT3"/>
<proteinExistence type="predicted"/>
<dbReference type="EMBL" id="GBXM01092248">
    <property type="protein sequence ID" value="JAH16329.1"/>
    <property type="molecule type" value="Transcribed_RNA"/>
</dbReference>
<name>A0A0E9QHT3_ANGAN</name>